<proteinExistence type="predicted"/>
<accession>A0A918WT70</accession>
<dbReference type="RefSeq" id="WP_229897439.1">
    <property type="nucleotide sequence ID" value="NZ_BMVC01000001.1"/>
</dbReference>
<name>A0A918WT70_9ACTN</name>
<evidence type="ECO:0000256" key="1">
    <source>
        <dbReference type="SAM" id="SignalP"/>
    </source>
</evidence>
<feature type="chain" id="PRO_5038103924" description="DUF11 domain-containing protein" evidence="1">
    <location>
        <begin position="29"/>
        <end position="168"/>
    </location>
</feature>
<dbReference type="Proteomes" id="UP000638353">
    <property type="component" value="Unassembled WGS sequence"/>
</dbReference>
<protein>
    <recommendedName>
        <fullName evidence="4">DUF11 domain-containing protein</fullName>
    </recommendedName>
</protein>
<sequence>MTKTRRLLGLLGLLVAAGLLTGGGVAVADEGEAGPGRGVADEGEADLAHHGRVVYEDGRLALHLRTWNHGPASLAAGAVQLSFSTPVAGPLPGTCVRRAPAILLCETGPLRAGAPAPGSLELALRVPGAPDELWLDIQTARPGTTRDLNPANDHQRVLALATGDPYYF</sequence>
<organism evidence="2 3">
    <name type="scientific">Streptomyces finlayi</name>
    <dbReference type="NCBI Taxonomy" id="67296"/>
    <lineage>
        <taxon>Bacteria</taxon>
        <taxon>Bacillati</taxon>
        <taxon>Actinomycetota</taxon>
        <taxon>Actinomycetes</taxon>
        <taxon>Kitasatosporales</taxon>
        <taxon>Streptomycetaceae</taxon>
        <taxon>Streptomyces</taxon>
    </lineage>
</organism>
<gene>
    <name evidence="2" type="ORF">GCM10010334_08410</name>
</gene>
<dbReference type="EMBL" id="BMVC01000001">
    <property type="protein sequence ID" value="GHC80976.1"/>
    <property type="molecule type" value="Genomic_DNA"/>
</dbReference>
<reference evidence="2" key="1">
    <citation type="journal article" date="2014" name="Int. J. Syst. Evol. Microbiol.">
        <title>Complete genome sequence of Corynebacterium casei LMG S-19264T (=DSM 44701T), isolated from a smear-ripened cheese.</title>
        <authorList>
            <consortium name="US DOE Joint Genome Institute (JGI-PGF)"/>
            <person name="Walter F."/>
            <person name="Albersmeier A."/>
            <person name="Kalinowski J."/>
            <person name="Ruckert C."/>
        </authorList>
    </citation>
    <scope>NUCLEOTIDE SEQUENCE</scope>
    <source>
        <strain evidence="2">JCM 4637</strain>
    </source>
</reference>
<comment type="caution">
    <text evidence="2">The sequence shown here is derived from an EMBL/GenBank/DDBJ whole genome shotgun (WGS) entry which is preliminary data.</text>
</comment>
<evidence type="ECO:0000313" key="2">
    <source>
        <dbReference type="EMBL" id="GHC80976.1"/>
    </source>
</evidence>
<evidence type="ECO:0000313" key="3">
    <source>
        <dbReference type="Proteomes" id="UP000638353"/>
    </source>
</evidence>
<dbReference type="AlphaFoldDB" id="A0A918WT70"/>
<keyword evidence="1" id="KW-0732">Signal</keyword>
<feature type="signal peptide" evidence="1">
    <location>
        <begin position="1"/>
        <end position="28"/>
    </location>
</feature>
<evidence type="ECO:0008006" key="4">
    <source>
        <dbReference type="Google" id="ProtNLM"/>
    </source>
</evidence>
<reference evidence="2" key="2">
    <citation type="submission" date="2020-09" db="EMBL/GenBank/DDBJ databases">
        <authorList>
            <person name="Sun Q."/>
            <person name="Ohkuma M."/>
        </authorList>
    </citation>
    <scope>NUCLEOTIDE SEQUENCE</scope>
    <source>
        <strain evidence="2">JCM 4637</strain>
    </source>
</reference>